<reference evidence="2 3" key="1">
    <citation type="submission" date="2019-03" db="EMBL/GenBank/DDBJ databases">
        <title>First draft genome of Liparis tanakae, snailfish: a comprehensive survey of snailfish specific genes.</title>
        <authorList>
            <person name="Kim W."/>
            <person name="Song I."/>
            <person name="Jeong J.-H."/>
            <person name="Kim D."/>
            <person name="Kim S."/>
            <person name="Ryu S."/>
            <person name="Song J.Y."/>
            <person name="Lee S.K."/>
        </authorList>
    </citation>
    <scope>NUCLEOTIDE SEQUENCE [LARGE SCALE GENOMIC DNA]</scope>
    <source>
        <tissue evidence="2">Muscle</tissue>
    </source>
</reference>
<dbReference type="AlphaFoldDB" id="A0A4Z2IZ12"/>
<dbReference type="EMBL" id="SRLO01000035">
    <property type="protein sequence ID" value="TNN83126.1"/>
    <property type="molecule type" value="Genomic_DNA"/>
</dbReference>
<comment type="caution">
    <text evidence="2">The sequence shown here is derived from an EMBL/GenBank/DDBJ whole genome shotgun (WGS) entry which is preliminary data.</text>
</comment>
<feature type="region of interest" description="Disordered" evidence="1">
    <location>
        <begin position="179"/>
        <end position="198"/>
    </location>
</feature>
<organism evidence="2 3">
    <name type="scientific">Liparis tanakae</name>
    <name type="common">Tanaka's snailfish</name>
    <dbReference type="NCBI Taxonomy" id="230148"/>
    <lineage>
        <taxon>Eukaryota</taxon>
        <taxon>Metazoa</taxon>
        <taxon>Chordata</taxon>
        <taxon>Craniata</taxon>
        <taxon>Vertebrata</taxon>
        <taxon>Euteleostomi</taxon>
        <taxon>Actinopterygii</taxon>
        <taxon>Neopterygii</taxon>
        <taxon>Teleostei</taxon>
        <taxon>Neoteleostei</taxon>
        <taxon>Acanthomorphata</taxon>
        <taxon>Eupercaria</taxon>
        <taxon>Perciformes</taxon>
        <taxon>Cottioidei</taxon>
        <taxon>Cottales</taxon>
        <taxon>Liparidae</taxon>
        <taxon>Liparis</taxon>
    </lineage>
</organism>
<name>A0A4Z2IZ12_9TELE</name>
<proteinExistence type="predicted"/>
<keyword evidence="3" id="KW-1185">Reference proteome</keyword>
<dbReference type="Proteomes" id="UP000314294">
    <property type="component" value="Unassembled WGS sequence"/>
</dbReference>
<evidence type="ECO:0000313" key="3">
    <source>
        <dbReference type="Proteomes" id="UP000314294"/>
    </source>
</evidence>
<protein>
    <submittedName>
        <fullName evidence="2">Uncharacterized protein</fullName>
    </submittedName>
</protein>
<gene>
    <name evidence="2" type="ORF">EYF80_006733</name>
</gene>
<sequence>MERVVTFGLDEMVEGEEAHAQNQPEEICEKRLELMFILVRPRCLSGVDRAKAAFMGMSHSRSDSSPHSSSSYHLLVALAHLLHFEPVDLAAQADQLPGQAVVLDLHVPLEEGGGGGEGVILRTTSSEFSSLSTSGVDAPRSSEPALSAAGLSFHGRLCSRSCHSSFSFSVSAFTLSRSTASPSEDSSSPNALKSIGGGNSRELRLSGLAARADWSATRSRASFIGR</sequence>
<evidence type="ECO:0000313" key="2">
    <source>
        <dbReference type="EMBL" id="TNN83126.1"/>
    </source>
</evidence>
<feature type="compositionally biased region" description="Low complexity" evidence="1">
    <location>
        <begin position="179"/>
        <end position="188"/>
    </location>
</feature>
<accession>A0A4Z2IZ12</accession>
<evidence type="ECO:0000256" key="1">
    <source>
        <dbReference type="SAM" id="MobiDB-lite"/>
    </source>
</evidence>